<proteinExistence type="predicted"/>
<evidence type="ECO:0000313" key="1">
    <source>
        <dbReference type="EMBL" id="KAJ1108608.1"/>
    </source>
</evidence>
<reference evidence="1" key="1">
    <citation type="journal article" date="2022" name="bioRxiv">
        <title>Sequencing and chromosome-scale assembly of the giantPleurodeles waltlgenome.</title>
        <authorList>
            <person name="Brown T."/>
            <person name="Elewa A."/>
            <person name="Iarovenko S."/>
            <person name="Subramanian E."/>
            <person name="Araus A.J."/>
            <person name="Petzold A."/>
            <person name="Susuki M."/>
            <person name="Suzuki K.-i.T."/>
            <person name="Hayashi T."/>
            <person name="Toyoda A."/>
            <person name="Oliveira C."/>
            <person name="Osipova E."/>
            <person name="Leigh N.D."/>
            <person name="Simon A."/>
            <person name="Yun M.H."/>
        </authorList>
    </citation>
    <scope>NUCLEOTIDE SEQUENCE</scope>
    <source>
        <strain evidence="1">20211129_DDA</strain>
        <tissue evidence="1">Liver</tissue>
    </source>
</reference>
<dbReference type="EMBL" id="JANPWB010000013">
    <property type="protein sequence ID" value="KAJ1108608.1"/>
    <property type="molecule type" value="Genomic_DNA"/>
</dbReference>
<organism evidence="1 2">
    <name type="scientific">Pleurodeles waltl</name>
    <name type="common">Iberian ribbed newt</name>
    <dbReference type="NCBI Taxonomy" id="8319"/>
    <lineage>
        <taxon>Eukaryota</taxon>
        <taxon>Metazoa</taxon>
        <taxon>Chordata</taxon>
        <taxon>Craniata</taxon>
        <taxon>Vertebrata</taxon>
        <taxon>Euteleostomi</taxon>
        <taxon>Amphibia</taxon>
        <taxon>Batrachia</taxon>
        <taxon>Caudata</taxon>
        <taxon>Salamandroidea</taxon>
        <taxon>Salamandridae</taxon>
        <taxon>Pleurodelinae</taxon>
        <taxon>Pleurodeles</taxon>
    </lineage>
</organism>
<protein>
    <submittedName>
        <fullName evidence="1">Uncharacterized protein</fullName>
    </submittedName>
</protein>
<dbReference type="AlphaFoldDB" id="A0AAV7MXW7"/>
<keyword evidence="2" id="KW-1185">Reference proteome</keyword>
<dbReference type="Proteomes" id="UP001066276">
    <property type="component" value="Chromosome 9"/>
</dbReference>
<sequence>MRPQAPSKRRTSRALGLGDKAYMDGKFEALLAAIDSSGESMEGKIDSLSVELGLICEDSWKLSARVHSLESTLQSLIPTVQSGEHSITTLEAQTRGLAVSLDDKEGHEL</sequence>
<name>A0AAV7MXW7_PLEWA</name>
<accession>A0AAV7MXW7</accession>
<comment type="caution">
    <text evidence="1">The sequence shown here is derived from an EMBL/GenBank/DDBJ whole genome shotgun (WGS) entry which is preliminary data.</text>
</comment>
<evidence type="ECO:0000313" key="2">
    <source>
        <dbReference type="Proteomes" id="UP001066276"/>
    </source>
</evidence>
<gene>
    <name evidence="1" type="ORF">NDU88_005984</name>
</gene>